<evidence type="ECO:0000313" key="2">
    <source>
        <dbReference type="Proteomes" id="UP000485058"/>
    </source>
</evidence>
<gene>
    <name evidence="1" type="ORF">HaLaN_23567</name>
</gene>
<protein>
    <recommendedName>
        <fullName evidence="3">Methyltransferase type 11 domain-containing protein</fullName>
    </recommendedName>
</protein>
<dbReference type="EMBL" id="BLLF01002855">
    <property type="protein sequence ID" value="GFH25581.1"/>
    <property type="molecule type" value="Genomic_DNA"/>
</dbReference>
<organism evidence="1 2">
    <name type="scientific">Haematococcus lacustris</name>
    <name type="common">Green alga</name>
    <name type="synonym">Haematococcus pluvialis</name>
    <dbReference type="NCBI Taxonomy" id="44745"/>
    <lineage>
        <taxon>Eukaryota</taxon>
        <taxon>Viridiplantae</taxon>
        <taxon>Chlorophyta</taxon>
        <taxon>core chlorophytes</taxon>
        <taxon>Chlorophyceae</taxon>
        <taxon>CS clade</taxon>
        <taxon>Chlamydomonadales</taxon>
        <taxon>Haematococcaceae</taxon>
        <taxon>Haematococcus</taxon>
    </lineage>
</organism>
<feature type="non-terminal residue" evidence="1">
    <location>
        <position position="1"/>
    </location>
</feature>
<dbReference type="SUPFAM" id="SSF53335">
    <property type="entry name" value="S-adenosyl-L-methionine-dependent methyltransferases"/>
    <property type="match status" value="1"/>
</dbReference>
<reference evidence="1 2" key="1">
    <citation type="submission" date="2020-02" db="EMBL/GenBank/DDBJ databases">
        <title>Draft genome sequence of Haematococcus lacustris strain NIES-144.</title>
        <authorList>
            <person name="Morimoto D."/>
            <person name="Nakagawa S."/>
            <person name="Yoshida T."/>
            <person name="Sawayama S."/>
        </authorList>
    </citation>
    <scope>NUCLEOTIDE SEQUENCE [LARGE SCALE GENOMIC DNA]</scope>
    <source>
        <strain evidence="1 2">NIES-144</strain>
    </source>
</reference>
<keyword evidence="2" id="KW-1185">Reference proteome</keyword>
<accession>A0A699ZTA6</accession>
<evidence type="ECO:0008006" key="3">
    <source>
        <dbReference type="Google" id="ProtNLM"/>
    </source>
</evidence>
<dbReference type="Gene3D" id="3.40.50.150">
    <property type="entry name" value="Vaccinia Virus protein VP39"/>
    <property type="match status" value="1"/>
</dbReference>
<name>A0A699ZTA6_HAELA</name>
<comment type="caution">
    <text evidence="1">The sequence shown here is derived from an EMBL/GenBank/DDBJ whole genome shotgun (WGS) entry which is preliminary data.</text>
</comment>
<feature type="non-terminal residue" evidence="1">
    <location>
        <position position="153"/>
    </location>
</feature>
<dbReference type="Proteomes" id="UP000485058">
    <property type="component" value="Unassembled WGS sequence"/>
</dbReference>
<evidence type="ECO:0000313" key="1">
    <source>
        <dbReference type="EMBL" id="GFH25581.1"/>
    </source>
</evidence>
<dbReference type="AlphaFoldDB" id="A0A699ZTA6"/>
<dbReference type="InterPro" id="IPR029063">
    <property type="entry name" value="SAM-dependent_MTases_sf"/>
</dbReference>
<sequence>AADPSCPRCRRTFSQQPDYLDLTLTSGLEPAVYNQKAWGGTELFRSPLISYVYERGWRQGFLWAGFPGVDKEFARSGCFSGIVAADFSESMLQQAKTFFQAALAEISRVLAPGGVFVGTTFMLDKRLAGPYKWWEEAELRDLSASVGLQVPLG</sequence>
<proteinExistence type="predicted"/>